<organism evidence="2 3">
    <name type="scientific">Dryococelus australis</name>
    <dbReference type="NCBI Taxonomy" id="614101"/>
    <lineage>
        <taxon>Eukaryota</taxon>
        <taxon>Metazoa</taxon>
        <taxon>Ecdysozoa</taxon>
        <taxon>Arthropoda</taxon>
        <taxon>Hexapoda</taxon>
        <taxon>Insecta</taxon>
        <taxon>Pterygota</taxon>
        <taxon>Neoptera</taxon>
        <taxon>Polyneoptera</taxon>
        <taxon>Phasmatodea</taxon>
        <taxon>Verophasmatodea</taxon>
        <taxon>Anareolatae</taxon>
        <taxon>Phasmatidae</taxon>
        <taxon>Eurycanthinae</taxon>
        <taxon>Dryococelus</taxon>
    </lineage>
</organism>
<dbReference type="Proteomes" id="UP001159363">
    <property type="component" value="Chromosome 8"/>
</dbReference>
<dbReference type="EMBL" id="JARBHB010000009">
    <property type="protein sequence ID" value="KAJ8875095.1"/>
    <property type="molecule type" value="Genomic_DNA"/>
</dbReference>
<keyword evidence="3" id="KW-1185">Reference proteome</keyword>
<feature type="region of interest" description="Disordered" evidence="1">
    <location>
        <begin position="1"/>
        <end position="21"/>
    </location>
</feature>
<reference evidence="2 3" key="1">
    <citation type="submission" date="2023-02" db="EMBL/GenBank/DDBJ databases">
        <title>LHISI_Scaffold_Assembly.</title>
        <authorList>
            <person name="Stuart O.P."/>
            <person name="Cleave R."/>
            <person name="Magrath M.J.L."/>
            <person name="Mikheyev A.S."/>
        </authorList>
    </citation>
    <scope>NUCLEOTIDE SEQUENCE [LARGE SCALE GENOMIC DNA]</scope>
    <source>
        <strain evidence="2">Daus_M_001</strain>
        <tissue evidence="2">Leg muscle</tissue>
    </source>
</reference>
<protein>
    <submittedName>
        <fullName evidence="2">Uncharacterized protein</fullName>
    </submittedName>
</protein>
<comment type="caution">
    <text evidence="2">The sequence shown here is derived from an EMBL/GenBank/DDBJ whole genome shotgun (WGS) entry which is preliminary data.</text>
</comment>
<evidence type="ECO:0000313" key="3">
    <source>
        <dbReference type="Proteomes" id="UP001159363"/>
    </source>
</evidence>
<sequence>MEQSTMAMAFHRAGGDHRQQTQRRVVETFHIAMMTASNDGQGKGFLEKTNQLMVTSIMFPTKRKYPGWHHGEINPVRLDGRQSHSTGGYTKDSYKHQQGNGKFKNQQLRSIGFRKTRATGFPGDSAEYRKQMPQRSMVRKNILFHLLDNLKEELQRMEQLEIIKPVTEPTK</sequence>
<evidence type="ECO:0000313" key="2">
    <source>
        <dbReference type="EMBL" id="KAJ8875095.1"/>
    </source>
</evidence>
<proteinExistence type="predicted"/>
<feature type="region of interest" description="Disordered" evidence="1">
    <location>
        <begin position="73"/>
        <end position="100"/>
    </location>
</feature>
<name>A0ABQ9GST4_9NEOP</name>
<accession>A0ABQ9GST4</accession>
<evidence type="ECO:0000256" key="1">
    <source>
        <dbReference type="SAM" id="MobiDB-lite"/>
    </source>
</evidence>
<gene>
    <name evidence="2" type="ORF">PR048_022986</name>
</gene>